<proteinExistence type="predicted"/>
<evidence type="ECO:0000313" key="2">
    <source>
        <dbReference type="EMBL" id="KAK5938986.1"/>
    </source>
</evidence>
<protein>
    <submittedName>
        <fullName evidence="2">Uncharacterized protein</fullName>
    </submittedName>
</protein>
<feature type="transmembrane region" description="Helical" evidence="1">
    <location>
        <begin position="203"/>
        <end position="229"/>
    </location>
</feature>
<gene>
    <name evidence="2" type="ORF">PMZ80_009179</name>
</gene>
<sequence>MTGNLTSEDWISIGSWWQPESSVNAFDITWTHYENDSTWDEIVEVGLVAFLKDVVEENPTNLTSMYTDYDLEERAQLTNASLIASQCNLTLRGMSYSWTNTTLYPAVQDAGAEHSNLATQLVRATILAGYFSSEAFDPDQKKAIEERLGTSENMTAAEMVSQVQDSISLIGLSLLGGTFKSTPASALALANSAIVTQVGKAPLFTLVILNIWYAGFAVTLSCLAFYLLWDETTRQDILKVQKLLTVDGLAASVVKRHGDKLSSEAPDVRVGVQKVNGTWQLRVFEGPAGTDEDKALLAAEEVEEGLG</sequence>
<dbReference type="RefSeq" id="XP_064727076.1">
    <property type="nucleotide sequence ID" value="XM_064877574.1"/>
</dbReference>
<organism evidence="2 3">
    <name type="scientific">Knufia obscura</name>
    <dbReference type="NCBI Taxonomy" id="1635080"/>
    <lineage>
        <taxon>Eukaryota</taxon>
        <taxon>Fungi</taxon>
        <taxon>Dikarya</taxon>
        <taxon>Ascomycota</taxon>
        <taxon>Pezizomycotina</taxon>
        <taxon>Eurotiomycetes</taxon>
        <taxon>Chaetothyriomycetidae</taxon>
        <taxon>Chaetothyriales</taxon>
        <taxon>Trichomeriaceae</taxon>
        <taxon>Knufia</taxon>
    </lineage>
</organism>
<keyword evidence="1" id="KW-0812">Transmembrane</keyword>
<keyword evidence="1" id="KW-1133">Transmembrane helix</keyword>
<dbReference type="Proteomes" id="UP001334248">
    <property type="component" value="Unassembled WGS sequence"/>
</dbReference>
<keyword evidence="3" id="KW-1185">Reference proteome</keyword>
<reference evidence="2 3" key="1">
    <citation type="journal article" date="2023" name="Res Sq">
        <title>Genomic and morphological characterization of Knufia obscura isolated from the Mars 2020 spacecraft assembly facility.</title>
        <authorList>
            <person name="Chander A.M."/>
            <person name="Teixeira M.M."/>
            <person name="Singh N.K."/>
            <person name="Williams M.P."/>
            <person name="Parker C.W."/>
            <person name="Leo P."/>
            <person name="Stajich J.E."/>
            <person name="Torok T."/>
            <person name="Tighe S."/>
            <person name="Mason C.E."/>
            <person name="Venkateswaran K."/>
        </authorList>
    </citation>
    <scope>NUCLEOTIDE SEQUENCE [LARGE SCALE GENOMIC DNA]</scope>
    <source>
        <strain evidence="2 3">CCFEE 5817</strain>
    </source>
</reference>
<comment type="caution">
    <text evidence="2">The sequence shown here is derived from an EMBL/GenBank/DDBJ whole genome shotgun (WGS) entry which is preliminary data.</text>
</comment>
<accession>A0ABR0RED3</accession>
<name>A0ABR0RED3_9EURO</name>
<evidence type="ECO:0000313" key="3">
    <source>
        <dbReference type="Proteomes" id="UP001334248"/>
    </source>
</evidence>
<evidence type="ECO:0000256" key="1">
    <source>
        <dbReference type="SAM" id="Phobius"/>
    </source>
</evidence>
<dbReference type="EMBL" id="JAVHJV010000012">
    <property type="protein sequence ID" value="KAK5938986.1"/>
    <property type="molecule type" value="Genomic_DNA"/>
</dbReference>
<keyword evidence="1" id="KW-0472">Membrane</keyword>
<dbReference type="GeneID" id="90002628"/>